<keyword evidence="5 14" id="KW-0812">Transmembrane</keyword>
<dbReference type="PROSITE" id="PS00107">
    <property type="entry name" value="PROTEIN_KINASE_ATP"/>
    <property type="match status" value="1"/>
</dbReference>
<gene>
    <name evidence="17" type="ORF">PIB30_032473</name>
</gene>
<evidence type="ECO:0000313" key="18">
    <source>
        <dbReference type="Proteomes" id="UP001341840"/>
    </source>
</evidence>
<evidence type="ECO:0000256" key="5">
    <source>
        <dbReference type="ARBA" id="ARBA00022692"/>
    </source>
</evidence>
<dbReference type="PANTHER" id="PTHR27008">
    <property type="entry name" value="OS04G0122200 PROTEIN"/>
    <property type="match status" value="1"/>
</dbReference>
<dbReference type="InterPro" id="IPR003591">
    <property type="entry name" value="Leu-rich_rpt_typical-subtyp"/>
</dbReference>
<evidence type="ECO:0000256" key="12">
    <source>
        <dbReference type="ARBA" id="ARBA00023136"/>
    </source>
</evidence>
<dbReference type="PROSITE" id="PS50011">
    <property type="entry name" value="PROTEIN_KINASE_DOM"/>
    <property type="match status" value="1"/>
</dbReference>
<dbReference type="Proteomes" id="UP001341840">
    <property type="component" value="Unassembled WGS sequence"/>
</dbReference>
<dbReference type="InterPro" id="IPR008271">
    <property type="entry name" value="Ser/Thr_kinase_AS"/>
</dbReference>
<evidence type="ECO:0000256" key="2">
    <source>
        <dbReference type="ARBA" id="ARBA00008684"/>
    </source>
</evidence>
<dbReference type="InterPro" id="IPR051809">
    <property type="entry name" value="Plant_receptor-like_S/T_kinase"/>
</dbReference>
<evidence type="ECO:0000259" key="16">
    <source>
        <dbReference type="PROSITE" id="PS50011"/>
    </source>
</evidence>
<dbReference type="SMART" id="SM00369">
    <property type="entry name" value="LRR_TYP"/>
    <property type="match status" value="7"/>
</dbReference>
<dbReference type="InterPro" id="IPR017441">
    <property type="entry name" value="Protein_kinase_ATP_BS"/>
</dbReference>
<evidence type="ECO:0000256" key="1">
    <source>
        <dbReference type="ARBA" id="ARBA00004370"/>
    </source>
</evidence>
<dbReference type="Pfam" id="PF13855">
    <property type="entry name" value="LRR_8"/>
    <property type="match status" value="1"/>
</dbReference>
<dbReference type="Pfam" id="PF00069">
    <property type="entry name" value="Pkinase"/>
    <property type="match status" value="1"/>
</dbReference>
<reference evidence="17 18" key="1">
    <citation type="journal article" date="2023" name="Plants (Basel)">
        <title>Bridging the Gap: Combining Genomics and Transcriptomics Approaches to Understand Stylosanthes scabra, an Orphan Legume from the Brazilian Caatinga.</title>
        <authorList>
            <person name="Ferreira-Neto J.R.C."/>
            <person name="da Silva M.D."/>
            <person name="Binneck E."/>
            <person name="de Melo N.F."/>
            <person name="da Silva R.H."/>
            <person name="de Melo A.L.T.M."/>
            <person name="Pandolfi V."/>
            <person name="Bustamante F.O."/>
            <person name="Brasileiro-Vidal A.C."/>
            <person name="Benko-Iseppon A.M."/>
        </authorList>
    </citation>
    <scope>NUCLEOTIDE SEQUENCE [LARGE SCALE GENOMIC DNA]</scope>
    <source>
        <tissue evidence="17">Leaves</tissue>
    </source>
</reference>
<keyword evidence="10 13" id="KW-0067">ATP-binding</keyword>
<dbReference type="InterPro" id="IPR055414">
    <property type="entry name" value="LRR_R13L4/SHOC2-like"/>
</dbReference>
<organism evidence="17 18">
    <name type="scientific">Stylosanthes scabra</name>
    <dbReference type="NCBI Taxonomy" id="79078"/>
    <lineage>
        <taxon>Eukaryota</taxon>
        <taxon>Viridiplantae</taxon>
        <taxon>Streptophyta</taxon>
        <taxon>Embryophyta</taxon>
        <taxon>Tracheophyta</taxon>
        <taxon>Spermatophyta</taxon>
        <taxon>Magnoliopsida</taxon>
        <taxon>eudicotyledons</taxon>
        <taxon>Gunneridae</taxon>
        <taxon>Pentapetalae</taxon>
        <taxon>rosids</taxon>
        <taxon>fabids</taxon>
        <taxon>Fabales</taxon>
        <taxon>Fabaceae</taxon>
        <taxon>Papilionoideae</taxon>
        <taxon>50 kb inversion clade</taxon>
        <taxon>dalbergioids sensu lato</taxon>
        <taxon>Dalbergieae</taxon>
        <taxon>Pterocarpus clade</taxon>
        <taxon>Stylosanthes</taxon>
    </lineage>
</organism>
<sequence length="1014" mass="111501">MSFLIFLLSFASLTLAVRVSLSSETDKIALLSLKDKLTNGDPHALPSWNHSLHFCQWEGVTCCRHCKRVSSLQLQNQYWGGTLSPSLENLTFLRMINLTNIYLHGEIPREVGHLKRLQILDLTQNNLHGQIPLEIINCSSLQVIILLYNNLSGKVPSWFGSMKQLTQLVLGANGFVGSIPSSLGNLSSLEKLSLAYNHLEGPITPSLGRLSNLKFLFLGVNNLSGQVPPPLYNLSNLRFLSLTKNQLVGTVLSNIPTAFPYLEAFQGGMNRFTGTLPSSMFNLSELYEFDISGNGFHGPISPAIGSLHKLQSFGAGHNRFGSGRADDLNFLSSLQNCTQLKRLGLDSNYLGGILTDLIGNLSSNLVMLYMGSNQISGRIPDGIGKLINLQLLGMENNFLEGTIPYSIGKLKNLVWLTLGRNKLFGNIPLVIGNLTMLSVVGLESNKFEGSIPFTLANCTKMEKFYVNNNSLSGNIPIQTFGYQQGLIELYLFSNSFTGSIPSDLGNLNHLSILYLQENKLSGEIPIELSGCSALSKLMLERNSFHGSIPSFLGSLLSLEILDLSHNNFSNTIPHELMNLTLLSTLNLSFNHLSGEVPVGGVFKNITAISLTGNKHLCGGIPQLNLPPCPVLPLQKKHKRSIKKRVILAIALGGILITFVTFISIYLLKKKAKKLSIKSLALQYGYVKVSYGELHQATNGFSSSNLVGTGNFGTVYRGDLVHFERPVAVKVLNLQRRGASKSFVAECKALGKIKHRNLLSILTCCSSVDYEGNDFKAIVFEFMSNGSLETLLHTNTEDSEFTNLSLNLMQRVNIALDVAFALDYLHNDSWEAVIHCDIKPSNVLLDDDMVAHLGDFGLARFIHDTTSHSSSNQASSSVVKGTIGYIPPEYGAGSSVSREGDMYSYGILLLEMITGKKPTDSMFGEGLSLHIFCNMAIPKRISEIVDSRLLFPWPIEEKEKRRATRQPKMEENLSEECVASFARIGVACSQEIPNERMSIKDVITELYAIKQKLSC</sequence>
<evidence type="ECO:0000256" key="15">
    <source>
        <dbReference type="SAM" id="SignalP"/>
    </source>
</evidence>
<dbReference type="SUPFAM" id="SSF52058">
    <property type="entry name" value="L domain-like"/>
    <property type="match status" value="2"/>
</dbReference>
<dbReference type="SMART" id="SM00220">
    <property type="entry name" value="S_TKc"/>
    <property type="match status" value="1"/>
</dbReference>
<keyword evidence="11 14" id="KW-1133">Transmembrane helix</keyword>
<keyword evidence="4" id="KW-0808">Transferase</keyword>
<protein>
    <recommendedName>
        <fullName evidence="16">Protein kinase domain-containing protein</fullName>
    </recommendedName>
</protein>
<evidence type="ECO:0000313" key="17">
    <source>
        <dbReference type="EMBL" id="MED6146207.1"/>
    </source>
</evidence>
<dbReference type="Gene3D" id="1.10.510.10">
    <property type="entry name" value="Transferase(Phosphotransferase) domain 1"/>
    <property type="match status" value="1"/>
</dbReference>
<evidence type="ECO:0000256" key="8">
    <source>
        <dbReference type="ARBA" id="ARBA00022741"/>
    </source>
</evidence>
<dbReference type="PROSITE" id="PS00108">
    <property type="entry name" value="PROTEIN_KINASE_ST"/>
    <property type="match status" value="1"/>
</dbReference>
<evidence type="ECO:0000256" key="7">
    <source>
        <dbReference type="ARBA" id="ARBA00022737"/>
    </source>
</evidence>
<keyword evidence="12 14" id="KW-0472">Membrane</keyword>
<keyword evidence="6 15" id="KW-0732">Signal</keyword>
<comment type="subcellular location">
    <subcellularLocation>
        <location evidence="1">Membrane</location>
    </subcellularLocation>
</comment>
<evidence type="ECO:0000256" key="14">
    <source>
        <dbReference type="SAM" id="Phobius"/>
    </source>
</evidence>
<dbReference type="Pfam" id="PF08263">
    <property type="entry name" value="LRRNT_2"/>
    <property type="match status" value="1"/>
</dbReference>
<dbReference type="InterPro" id="IPR000719">
    <property type="entry name" value="Prot_kinase_dom"/>
</dbReference>
<feature type="binding site" evidence="13">
    <location>
        <position position="729"/>
    </location>
    <ligand>
        <name>ATP</name>
        <dbReference type="ChEBI" id="CHEBI:30616"/>
    </ligand>
</feature>
<evidence type="ECO:0000256" key="4">
    <source>
        <dbReference type="ARBA" id="ARBA00022679"/>
    </source>
</evidence>
<dbReference type="SUPFAM" id="SSF56112">
    <property type="entry name" value="Protein kinase-like (PK-like)"/>
    <property type="match status" value="1"/>
</dbReference>
<evidence type="ECO:0000256" key="11">
    <source>
        <dbReference type="ARBA" id="ARBA00022989"/>
    </source>
</evidence>
<dbReference type="InterPro" id="IPR011009">
    <property type="entry name" value="Kinase-like_dom_sf"/>
</dbReference>
<dbReference type="Gene3D" id="3.30.200.20">
    <property type="entry name" value="Phosphorylase Kinase, domain 1"/>
    <property type="match status" value="1"/>
</dbReference>
<comment type="similarity">
    <text evidence="2">Belongs to the protein kinase superfamily. Ser/Thr protein kinase family.</text>
</comment>
<dbReference type="EMBL" id="JASCZI010090764">
    <property type="protein sequence ID" value="MED6146207.1"/>
    <property type="molecule type" value="Genomic_DNA"/>
</dbReference>
<keyword evidence="7" id="KW-0677">Repeat</keyword>
<evidence type="ECO:0000256" key="13">
    <source>
        <dbReference type="PROSITE-ProRule" id="PRU10141"/>
    </source>
</evidence>
<dbReference type="InterPro" id="IPR013210">
    <property type="entry name" value="LRR_N_plant-typ"/>
</dbReference>
<dbReference type="InterPro" id="IPR001611">
    <property type="entry name" value="Leu-rich_rpt"/>
</dbReference>
<evidence type="ECO:0000256" key="6">
    <source>
        <dbReference type="ARBA" id="ARBA00022729"/>
    </source>
</evidence>
<dbReference type="Gene3D" id="3.80.10.10">
    <property type="entry name" value="Ribonuclease Inhibitor"/>
    <property type="match status" value="4"/>
</dbReference>
<feature type="domain" description="Protein kinase" evidence="16">
    <location>
        <begin position="700"/>
        <end position="1007"/>
    </location>
</feature>
<feature type="chain" id="PRO_5046316222" description="Protein kinase domain-containing protein" evidence="15">
    <location>
        <begin position="17"/>
        <end position="1014"/>
    </location>
</feature>
<dbReference type="SMART" id="SM00365">
    <property type="entry name" value="LRR_SD22"/>
    <property type="match status" value="4"/>
</dbReference>
<keyword evidence="9" id="KW-0418">Kinase</keyword>
<dbReference type="PANTHER" id="PTHR27008:SF596">
    <property type="entry name" value="OS02G0215500 PROTEIN"/>
    <property type="match status" value="1"/>
</dbReference>
<dbReference type="Pfam" id="PF23598">
    <property type="entry name" value="LRR_14"/>
    <property type="match status" value="1"/>
</dbReference>
<accession>A0ABU6TBX5</accession>
<evidence type="ECO:0000256" key="10">
    <source>
        <dbReference type="ARBA" id="ARBA00022840"/>
    </source>
</evidence>
<keyword evidence="8 13" id="KW-0547">Nucleotide-binding</keyword>
<name>A0ABU6TBX5_9FABA</name>
<proteinExistence type="inferred from homology"/>
<feature type="signal peptide" evidence="15">
    <location>
        <begin position="1"/>
        <end position="16"/>
    </location>
</feature>
<evidence type="ECO:0000256" key="3">
    <source>
        <dbReference type="ARBA" id="ARBA00022614"/>
    </source>
</evidence>
<evidence type="ECO:0000256" key="9">
    <source>
        <dbReference type="ARBA" id="ARBA00022777"/>
    </source>
</evidence>
<dbReference type="InterPro" id="IPR032675">
    <property type="entry name" value="LRR_dom_sf"/>
</dbReference>
<feature type="transmembrane region" description="Helical" evidence="14">
    <location>
        <begin position="645"/>
        <end position="667"/>
    </location>
</feature>
<keyword evidence="3" id="KW-0433">Leucine-rich repeat</keyword>
<dbReference type="Pfam" id="PF00560">
    <property type="entry name" value="LRR_1"/>
    <property type="match status" value="3"/>
</dbReference>
<keyword evidence="18" id="KW-1185">Reference proteome</keyword>
<dbReference type="PROSITE" id="PS51450">
    <property type="entry name" value="LRR"/>
    <property type="match status" value="1"/>
</dbReference>
<comment type="caution">
    <text evidence="17">The sequence shown here is derived from an EMBL/GenBank/DDBJ whole genome shotgun (WGS) entry which is preliminary data.</text>
</comment>